<evidence type="ECO:0008006" key="16">
    <source>
        <dbReference type="Google" id="ProtNLM"/>
    </source>
</evidence>
<keyword evidence="8 13" id="KW-1133">Transmembrane helix</keyword>
<name>A0ABC8U275_9AQUA</name>
<evidence type="ECO:0000256" key="9">
    <source>
        <dbReference type="ARBA" id="ARBA00023010"/>
    </source>
</evidence>
<evidence type="ECO:0000256" key="10">
    <source>
        <dbReference type="ARBA" id="ARBA00023132"/>
    </source>
</evidence>
<dbReference type="AlphaFoldDB" id="A0ABC8U275"/>
<dbReference type="EMBL" id="CAUOFW020006365">
    <property type="protein sequence ID" value="CAK9174434.1"/>
    <property type="molecule type" value="Genomic_DNA"/>
</dbReference>
<evidence type="ECO:0000256" key="8">
    <source>
        <dbReference type="ARBA" id="ARBA00022989"/>
    </source>
</evidence>
<dbReference type="Pfam" id="PF09531">
    <property type="entry name" value="Ndc1_Nup"/>
    <property type="match status" value="1"/>
</dbReference>
<dbReference type="GO" id="GO:0005643">
    <property type="term" value="C:nuclear pore"/>
    <property type="evidence" value="ECO:0007669"/>
    <property type="project" value="UniProtKB-SubCell"/>
</dbReference>
<dbReference type="InterPro" id="IPR019049">
    <property type="entry name" value="Nucleoporin_prot_Ndc1/Nup"/>
</dbReference>
<feature type="transmembrane region" description="Helical" evidence="13">
    <location>
        <begin position="50"/>
        <end position="71"/>
    </location>
</feature>
<comment type="caution">
    <text evidence="14">The sequence shown here is derived from an EMBL/GenBank/DDBJ whole genome shotgun (WGS) entry which is preliminary data.</text>
</comment>
<keyword evidence="11 13" id="KW-0472">Membrane</keyword>
<evidence type="ECO:0000256" key="7">
    <source>
        <dbReference type="ARBA" id="ARBA00022927"/>
    </source>
</evidence>
<keyword evidence="5 13" id="KW-0812">Transmembrane</keyword>
<evidence type="ECO:0000313" key="14">
    <source>
        <dbReference type="EMBL" id="CAK9174434.1"/>
    </source>
</evidence>
<evidence type="ECO:0000256" key="11">
    <source>
        <dbReference type="ARBA" id="ARBA00023136"/>
    </source>
</evidence>
<keyword evidence="4" id="KW-0813">Transport</keyword>
<accession>A0ABC8U275</accession>
<keyword evidence="12" id="KW-0539">Nucleus</keyword>
<evidence type="ECO:0000256" key="5">
    <source>
        <dbReference type="ARBA" id="ARBA00022692"/>
    </source>
</evidence>
<feature type="transmembrane region" description="Helical" evidence="13">
    <location>
        <begin position="20"/>
        <end position="38"/>
    </location>
</feature>
<dbReference type="PANTHER" id="PTHR13269">
    <property type="entry name" value="NUCLEOPORIN NDC1"/>
    <property type="match status" value="1"/>
</dbReference>
<dbReference type="PANTHER" id="PTHR13269:SF6">
    <property type="entry name" value="NUCLEOPORIN NDC1"/>
    <property type="match status" value="1"/>
</dbReference>
<keyword evidence="7" id="KW-0653">Protein transport</keyword>
<protein>
    <recommendedName>
        <fullName evidence="16">Nucleoporin NDC1</fullName>
    </recommendedName>
</protein>
<dbReference type="GO" id="GO:0031965">
    <property type="term" value="C:nuclear membrane"/>
    <property type="evidence" value="ECO:0007669"/>
    <property type="project" value="UniProtKB-SubCell"/>
</dbReference>
<evidence type="ECO:0000313" key="15">
    <source>
        <dbReference type="Proteomes" id="UP001642360"/>
    </source>
</evidence>
<keyword evidence="10" id="KW-0906">Nuclear pore complex</keyword>
<gene>
    <name evidence="14" type="ORF">ILEXP_LOCUS44175</name>
</gene>
<evidence type="ECO:0000256" key="13">
    <source>
        <dbReference type="SAM" id="Phobius"/>
    </source>
</evidence>
<feature type="non-terminal residue" evidence="14">
    <location>
        <position position="1"/>
    </location>
</feature>
<keyword evidence="6" id="KW-0509">mRNA transport</keyword>
<keyword evidence="9" id="KW-0811">Translocation</keyword>
<comment type="subcellular location">
    <subcellularLocation>
        <location evidence="1">Nucleus membrane</location>
        <topology evidence="1">Multi-pass membrane protein</topology>
    </subcellularLocation>
    <subcellularLocation>
        <location evidence="2">Nucleus</location>
        <location evidence="2">Nuclear pore complex</location>
    </subcellularLocation>
</comment>
<evidence type="ECO:0000256" key="6">
    <source>
        <dbReference type="ARBA" id="ARBA00022816"/>
    </source>
</evidence>
<dbReference type="GO" id="GO:0051028">
    <property type="term" value="P:mRNA transport"/>
    <property type="evidence" value="ECO:0007669"/>
    <property type="project" value="UniProtKB-KW"/>
</dbReference>
<evidence type="ECO:0000256" key="4">
    <source>
        <dbReference type="ARBA" id="ARBA00022448"/>
    </source>
</evidence>
<evidence type="ECO:0000256" key="1">
    <source>
        <dbReference type="ARBA" id="ARBA00004232"/>
    </source>
</evidence>
<dbReference type="Proteomes" id="UP001642360">
    <property type="component" value="Unassembled WGS sequence"/>
</dbReference>
<proteinExistence type="inferred from homology"/>
<organism evidence="14 15">
    <name type="scientific">Ilex paraguariensis</name>
    <name type="common">yerba mate</name>
    <dbReference type="NCBI Taxonomy" id="185542"/>
    <lineage>
        <taxon>Eukaryota</taxon>
        <taxon>Viridiplantae</taxon>
        <taxon>Streptophyta</taxon>
        <taxon>Embryophyta</taxon>
        <taxon>Tracheophyta</taxon>
        <taxon>Spermatophyta</taxon>
        <taxon>Magnoliopsida</taxon>
        <taxon>eudicotyledons</taxon>
        <taxon>Gunneridae</taxon>
        <taxon>Pentapetalae</taxon>
        <taxon>asterids</taxon>
        <taxon>campanulids</taxon>
        <taxon>Aquifoliales</taxon>
        <taxon>Aquifoliaceae</taxon>
        <taxon>Ilex</taxon>
    </lineage>
</organism>
<evidence type="ECO:0000256" key="2">
    <source>
        <dbReference type="ARBA" id="ARBA00004567"/>
    </source>
</evidence>
<sequence>QRHPFFSFKMGFPSAIGQALKLACAGYLVSAVLTIFLPKTFKSQATMGNFIAEQIIFYIGTFVVFLCWELGHHLHQVLLTKRLIFAPPKGTAAAETNPSEPLLSALEESTPKSLLQYLAYLDLCMACERNVDTWRRAAFFEETGETYKRVLAVCLRPLEQLTLKLDGHLKSFSVDNSFLLAHQLHSPTEQLVESSLYDPFYEFQV</sequence>
<evidence type="ECO:0000256" key="12">
    <source>
        <dbReference type="ARBA" id="ARBA00023242"/>
    </source>
</evidence>
<evidence type="ECO:0000256" key="3">
    <source>
        <dbReference type="ARBA" id="ARBA00005760"/>
    </source>
</evidence>
<keyword evidence="15" id="KW-1185">Reference proteome</keyword>
<reference evidence="14 15" key="1">
    <citation type="submission" date="2024-02" db="EMBL/GenBank/DDBJ databases">
        <authorList>
            <person name="Vignale AGUSTIN F."/>
            <person name="Sosa J E."/>
            <person name="Modenutti C."/>
        </authorList>
    </citation>
    <scope>NUCLEOTIDE SEQUENCE [LARGE SCALE GENOMIC DNA]</scope>
</reference>
<comment type="similarity">
    <text evidence="3">Belongs to the NDC1 family.</text>
</comment>
<dbReference type="GO" id="GO:0015031">
    <property type="term" value="P:protein transport"/>
    <property type="evidence" value="ECO:0007669"/>
    <property type="project" value="UniProtKB-KW"/>
</dbReference>